<proteinExistence type="predicted"/>
<dbReference type="EMBL" id="BDQX01000075">
    <property type="protein sequence ID" value="GBG07041.1"/>
    <property type="molecule type" value="Genomic_DNA"/>
</dbReference>
<dbReference type="Gene3D" id="3.20.20.80">
    <property type="entry name" value="Glycosidases"/>
    <property type="match status" value="1"/>
</dbReference>
<gene>
    <name evidence="1" type="ORF">PAT3040_01589</name>
</gene>
<dbReference type="AlphaFoldDB" id="A0A2R5EUH4"/>
<evidence type="ECO:0000313" key="2">
    <source>
        <dbReference type="Proteomes" id="UP000245202"/>
    </source>
</evidence>
<reference evidence="1 2" key="1">
    <citation type="submission" date="2017-08" db="EMBL/GenBank/DDBJ databases">
        <title>Substantial Increase in Enzyme Production by Combined Drug-Resistance Mutations in Paenibacillus agaridevorans.</title>
        <authorList>
            <person name="Tanaka Y."/>
            <person name="Funane K."/>
            <person name="Hosaka T."/>
            <person name="Shiwa Y."/>
            <person name="Fujita N."/>
            <person name="Miyazaki T."/>
            <person name="Yoshikawa H."/>
            <person name="Murakami K."/>
            <person name="Kasahara K."/>
            <person name="Inaoka T."/>
            <person name="Hiraga Y."/>
            <person name="Ochi K."/>
        </authorList>
    </citation>
    <scope>NUCLEOTIDE SEQUENCE [LARGE SCALE GENOMIC DNA]</scope>
    <source>
        <strain evidence="1 2">T-3040</strain>
    </source>
</reference>
<organism evidence="1 2">
    <name type="scientific">Paenibacillus agaridevorans</name>
    <dbReference type="NCBI Taxonomy" id="171404"/>
    <lineage>
        <taxon>Bacteria</taxon>
        <taxon>Bacillati</taxon>
        <taxon>Bacillota</taxon>
        <taxon>Bacilli</taxon>
        <taxon>Bacillales</taxon>
        <taxon>Paenibacillaceae</taxon>
        <taxon>Paenibacillus</taxon>
    </lineage>
</organism>
<keyword evidence="2" id="KW-1185">Reference proteome</keyword>
<comment type="caution">
    <text evidence="1">The sequence shown here is derived from an EMBL/GenBank/DDBJ whole genome shotgun (WGS) entry which is preliminary data.</text>
</comment>
<accession>A0A2R5EUH4</accession>
<dbReference type="InterPro" id="IPR017853">
    <property type="entry name" value="GH"/>
</dbReference>
<name>A0A2R5EUH4_9BACL</name>
<dbReference type="Proteomes" id="UP000245202">
    <property type="component" value="Unassembled WGS sequence"/>
</dbReference>
<dbReference type="Gene3D" id="2.60.120.260">
    <property type="entry name" value="Galactose-binding domain-like"/>
    <property type="match status" value="1"/>
</dbReference>
<protein>
    <submittedName>
        <fullName evidence="1">Putative carbohydrate-binding protein</fullName>
    </submittedName>
</protein>
<dbReference type="SUPFAM" id="SSF51445">
    <property type="entry name" value="(Trans)glycosidases"/>
    <property type="match status" value="1"/>
</dbReference>
<sequence length="530" mass="58730">MAIEALSSTNAWLGGKYVNGIRAGQWTKLTVPMYTLPANTAKISLSLYLEQGTTGTAWFDDLNVYEFQPSQLVYAYLDYPSYRGKLIDMDHTDIRVKTIPHAWSADFSGYTTKISLYNQAGIVMNSATYTGQQSTATIFDGSALANGSYKLVIQLIKTSTGQVKGYIEKPITKTVSAPANYVDKYGRLWKDGSLFFPIGIYTSDITAADMLDLNNSAINTILPYVHPDAGKLDLANSYGLKVIYSFKDFYYGSLHAPSFITSVADEAHYIAQHVNWFKSHPALLAWYLNDEAPLDARLPDHYEAVITNDADHPAYIVDYNVPSPDNFMRSSDIFGMDRYVVKGLSSDPISEPGSYQRSSMNALPFRGQWPVVQAHNLENYGQGGTRPPTLAELRNMTWQYLTEGATGLMFYSQFDLQNDASGQPYATLLGNVKQVAAEVKEFVPHLLSIEAAPLTTTTGGSWLNWTVKRYNNKTFIFAVNNGKTNQTASFQVAGAQQVKVPKEGRVLPVTTSTFTDSFAPLQVHIYEVEG</sequence>
<evidence type="ECO:0000313" key="1">
    <source>
        <dbReference type="EMBL" id="GBG07041.1"/>
    </source>
</evidence>